<dbReference type="PANTHER" id="PTHR46233">
    <property type="entry name" value="HYDROXYACYLGLUTATHIONE HYDROLASE GLOC"/>
    <property type="match status" value="1"/>
</dbReference>
<accession>A0A0U4CQS2</accession>
<dbReference type="AlphaFoldDB" id="A0A0U4CQS2"/>
<sequence>MLLTSFPAGPLQANCYVLAREAGAGCVVVDPGMDALDGVRQVVTEHDLRVEAVLVTHGHFDHLWNAQDVAREFDAPVWIHPADRHLLSDPMAAISGPSAAMLRAQFGLHDPPEFVEPADVRDAVDGAVIEVDGLSLSVDHVPGHTPGTVYYRVDWDGSGVSEGTVSQVMFSGDFLFAGSIGRTDLTGGDHDQMLQSLREKVLPLRDDVVVLPGHGPQTSIGRERATNPFLAELQEG</sequence>
<reference evidence="6 7" key="1">
    <citation type="journal article" date="1991" name="Int. J. Syst. Bacteriol.">
        <title>Description of the erythromycin-producing bacterium Arthrobacter sp. strain NRRL B-3381 as Aeromicrobium erythreum gen. nov., sp. nov.</title>
        <authorList>
            <person name="Miller E.S."/>
            <person name="Woese C.R."/>
            <person name="Brenner S."/>
        </authorList>
    </citation>
    <scope>NUCLEOTIDE SEQUENCE [LARGE SCALE GENOMIC DNA]</scope>
    <source>
        <strain evidence="6 7">AR18</strain>
    </source>
</reference>
<evidence type="ECO:0000313" key="6">
    <source>
        <dbReference type="EMBL" id="ALX04972.1"/>
    </source>
</evidence>
<dbReference type="InterPro" id="IPR051453">
    <property type="entry name" value="MBL_Glyoxalase_II"/>
</dbReference>
<dbReference type="InterPro" id="IPR036866">
    <property type="entry name" value="RibonucZ/Hydroxyglut_hydro"/>
</dbReference>
<name>A0A0U4CQS2_9ACTN</name>
<dbReference type="OrthoDB" id="9802991at2"/>
<dbReference type="PANTHER" id="PTHR46233:SF3">
    <property type="entry name" value="HYDROXYACYLGLUTATHIONE HYDROLASE GLOC"/>
    <property type="match status" value="1"/>
</dbReference>
<keyword evidence="2" id="KW-0479">Metal-binding</keyword>
<dbReference type="GO" id="GO:0016787">
    <property type="term" value="F:hydrolase activity"/>
    <property type="evidence" value="ECO:0007669"/>
    <property type="project" value="UniProtKB-KW"/>
</dbReference>
<dbReference type="SMART" id="SM00849">
    <property type="entry name" value="Lactamase_B"/>
    <property type="match status" value="1"/>
</dbReference>
<keyword evidence="4" id="KW-0862">Zinc</keyword>
<dbReference type="SUPFAM" id="SSF56281">
    <property type="entry name" value="Metallo-hydrolase/oxidoreductase"/>
    <property type="match status" value="1"/>
</dbReference>
<evidence type="ECO:0000313" key="7">
    <source>
        <dbReference type="Proteomes" id="UP000067689"/>
    </source>
</evidence>
<dbReference type="KEGG" id="aer:AERYTH_09795"/>
<dbReference type="InterPro" id="IPR001279">
    <property type="entry name" value="Metallo-B-lactamas"/>
</dbReference>
<feature type="domain" description="Metallo-beta-lactamase" evidence="5">
    <location>
        <begin position="12"/>
        <end position="214"/>
    </location>
</feature>
<evidence type="ECO:0000259" key="5">
    <source>
        <dbReference type="SMART" id="SM00849"/>
    </source>
</evidence>
<evidence type="ECO:0000256" key="4">
    <source>
        <dbReference type="ARBA" id="ARBA00022833"/>
    </source>
</evidence>
<comment type="cofactor">
    <cofactor evidence="1">
        <name>Zn(2+)</name>
        <dbReference type="ChEBI" id="CHEBI:29105"/>
    </cofactor>
</comment>
<gene>
    <name evidence="6" type="ORF">AERYTH_09795</name>
</gene>
<dbReference type="PATRIC" id="fig|2041.4.peg.2047"/>
<dbReference type="CDD" id="cd06262">
    <property type="entry name" value="metallo-hydrolase-like_MBL-fold"/>
    <property type="match status" value="1"/>
</dbReference>
<dbReference type="Gene3D" id="3.60.15.10">
    <property type="entry name" value="Ribonuclease Z/Hydroxyacylglutathione hydrolase-like"/>
    <property type="match status" value="1"/>
</dbReference>
<proteinExistence type="predicted"/>
<dbReference type="Proteomes" id="UP000067689">
    <property type="component" value="Chromosome"/>
</dbReference>
<keyword evidence="3 6" id="KW-0378">Hydrolase</keyword>
<evidence type="ECO:0000256" key="3">
    <source>
        <dbReference type="ARBA" id="ARBA00022801"/>
    </source>
</evidence>
<dbReference type="STRING" id="2041.AERYTH_09795"/>
<dbReference type="RefSeq" id="WP_067857887.1">
    <property type="nucleotide sequence ID" value="NZ_CP011502.1"/>
</dbReference>
<protein>
    <submittedName>
        <fullName evidence="6">Hydrolase</fullName>
    </submittedName>
</protein>
<evidence type="ECO:0000256" key="2">
    <source>
        <dbReference type="ARBA" id="ARBA00022723"/>
    </source>
</evidence>
<organism evidence="6 7">
    <name type="scientific">Aeromicrobium erythreum</name>
    <dbReference type="NCBI Taxonomy" id="2041"/>
    <lineage>
        <taxon>Bacteria</taxon>
        <taxon>Bacillati</taxon>
        <taxon>Actinomycetota</taxon>
        <taxon>Actinomycetes</taxon>
        <taxon>Propionibacteriales</taxon>
        <taxon>Nocardioidaceae</taxon>
        <taxon>Aeromicrobium</taxon>
    </lineage>
</organism>
<evidence type="ECO:0000256" key="1">
    <source>
        <dbReference type="ARBA" id="ARBA00001947"/>
    </source>
</evidence>
<keyword evidence="7" id="KW-1185">Reference proteome</keyword>
<dbReference type="GO" id="GO:0046872">
    <property type="term" value="F:metal ion binding"/>
    <property type="evidence" value="ECO:0007669"/>
    <property type="project" value="UniProtKB-KW"/>
</dbReference>
<dbReference type="Pfam" id="PF00753">
    <property type="entry name" value="Lactamase_B"/>
    <property type="match status" value="1"/>
</dbReference>
<dbReference type="EMBL" id="CP011502">
    <property type="protein sequence ID" value="ALX04972.1"/>
    <property type="molecule type" value="Genomic_DNA"/>
</dbReference>